<proteinExistence type="predicted"/>
<evidence type="ECO:0000259" key="2">
    <source>
        <dbReference type="Pfam" id="PF24755"/>
    </source>
</evidence>
<reference evidence="3" key="2">
    <citation type="submission" date="2020-09" db="EMBL/GenBank/DDBJ databases">
        <authorList>
            <person name="Sun Q."/>
            <person name="Zhou Y."/>
        </authorList>
    </citation>
    <scope>NUCLEOTIDE SEQUENCE</scope>
    <source>
        <strain evidence="3">CGMCC 1.12777</strain>
    </source>
</reference>
<evidence type="ECO:0000313" key="4">
    <source>
        <dbReference type="Proteomes" id="UP000656813"/>
    </source>
</evidence>
<dbReference type="EMBL" id="BMFV01000038">
    <property type="protein sequence ID" value="GGH87266.1"/>
    <property type="molecule type" value="Genomic_DNA"/>
</dbReference>
<evidence type="ECO:0000259" key="1">
    <source>
        <dbReference type="Pfam" id="PF04293"/>
    </source>
</evidence>
<feature type="domain" description="SpoVR-like C-terminal" evidence="2">
    <location>
        <begin position="397"/>
        <end position="448"/>
    </location>
</feature>
<protein>
    <submittedName>
        <fullName evidence="3">Stage V sporulation protein R</fullName>
    </submittedName>
</protein>
<dbReference type="InterPro" id="IPR056174">
    <property type="entry name" value="SpoVR_N"/>
</dbReference>
<accession>A0A8J2ZZ99</accession>
<dbReference type="InterPro" id="IPR007390">
    <property type="entry name" value="Spore_V_R"/>
</dbReference>
<dbReference type="PANTHER" id="PTHR30029:SF2">
    <property type="entry name" value="STAGE V SPORULATION PROTEIN R"/>
    <property type="match status" value="1"/>
</dbReference>
<comment type="caution">
    <text evidence="3">The sequence shown here is derived from an EMBL/GenBank/DDBJ whole genome shotgun (WGS) entry which is preliminary data.</text>
</comment>
<feature type="domain" description="SpoVR protein-like N-terminal" evidence="1">
    <location>
        <begin position="4"/>
        <end position="393"/>
    </location>
</feature>
<keyword evidence="4" id="KW-1185">Reference proteome</keyword>
<gene>
    <name evidence="3" type="ORF">GCM10007096_36890</name>
</gene>
<dbReference type="Proteomes" id="UP000656813">
    <property type="component" value="Unassembled WGS sequence"/>
</dbReference>
<evidence type="ECO:0000313" key="3">
    <source>
        <dbReference type="EMBL" id="GGH87266.1"/>
    </source>
</evidence>
<dbReference type="AlphaFoldDB" id="A0A8J2ZZ99"/>
<dbReference type="PANTHER" id="PTHR30029">
    <property type="entry name" value="STAGE V SPORULATION PROTEIN R"/>
    <property type="match status" value="1"/>
</dbReference>
<dbReference type="Pfam" id="PF24755">
    <property type="entry name" value="SpoVR_C"/>
    <property type="match status" value="1"/>
</dbReference>
<dbReference type="InterPro" id="IPR057008">
    <property type="entry name" value="SpoVR-like_C"/>
</dbReference>
<dbReference type="Pfam" id="PF04293">
    <property type="entry name" value="SpoVR"/>
    <property type="match status" value="1"/>
</dbReference>
<sequence length="469" mass="55247">MNETEAKALERAIEEITEIAKGVGLDFFPMRYEICPVDVIYAFGAYVMPTRFSHWSFGKQYQKMKLQYEYGLGKIYELVINSNPCYAYLLNTNSLTQNKMIAAHVLAHSDFFKNNIRFSNTRRDMVESMTVTSSRMKAYEKTYGQQEVETFIDAVLSIQEHIDPSLPTPMTQRVHSPSIESSMAYDTYEDLTFRPKKESIALPEAPVREKFPKKSEKDLLNFIGEYSQALTEWQRDIVFMLREEMLYFWPQYETKIMNEGWASYWHARIMRELDLNTDEVIEFAKLNADVIQPHGKQLNPYRLGLKIFEDIERRYDHPTEEMRRRGIKPGTGREKLFEVRELNSDQSFIRNYLTQHIVEEEDLFIYEKVEDELKVTDKDFNDIRSELLHSRINGGFPYIVVEDGDYASKGELYLKHQYEGTELDLNHLEKVLEYVHKLWGRDVHLETVIKESPVLFSCDGNKVNRKRLV</sequence>
<organism evidence="3 4">
    <name type="scientific">Pullulanibacillus pueri</name>
    <dbReference type="NCBI Taxonomy" id="1437324"/>
    <lineage>
        <taxon>Bacteria</taxon>
        <taxon>Bacillati</taxon>
        <taxon>Bacillota</taxon>
        <taxon>Bacilli</taxon>
        <taxon>Bacillales</taxon>
        <taxon>Sporolactobacillaceae</taxon>
        <taxon>Pullulanibacillus</taxon>
    </lineage>
</organism>
<name>A0A8J2ZZ99_9BACL</name>
<dbReference type="RefSeq" id="WP_188498852.1">
    <property type="nucleotide sequence ID" value="NZ_BMFV01000038.1"/>
</dbReference>
<reference evidence="3" key="1">
    <citation type="journal article" date="2014" name="Int. J. Syst. Evol. Microbiol.">
        <title>Complete genome sequence of Corynebacterium casei LMG S-19264T (=DSM 44701T), isolated from a smear-ripened cheese.</title>
        <authorList>
            <consortium name="US DOE Joint Genome Institute (JGI-PGF)"/>
            <person name="Walter F."/>
            <person name="Albersmeier A."/>
            <person name="Kalinowski J."/>
            <person name="Ruckert C."/>
        </authorList>
    </citation>
    <scope>NUCLEOTIDE SEQUENCE</scope>
    <source>
        <strain evidence="3">CGMCC 1.12777</strain>
    </source>
</reference>